<gene>
    <name evidence="2" type="ORF">TCAL_16713</name>
</gene>
<dbReference type="AlphaFoldDB" id="A0A553PM69"/>
<proteinExistence type="predicted"/>
<comment type="caution">
    <text evidence="2">The sequence shown here is derived from an EMBL/GenBank/DDBJ whole genome shotgun (WGS) entry which is preliminary data.</text>
</comment>
<accession>A0A553PM69</accession>
<evidence type="ECO:0000313" key="3">
    <source>
        <dbReference type="Proteomes" id="UP000318571"/>
    </source>
</evidence>
<reference evidence="2 3" key="1">
    <citation type="journal article" date="2018" name="Nat. Ecol. Evol.">
        <title>Genomic signatures of mitonuclear coevolution across populations of Tigriopus californicus.</title>
        <authorList>
            <person name="Barreto F.S."/>
            <person name="Watson E.T."/>
            <person name="Lima T.G."/>
            <person name="Willett C.S."/>
            <person name="Edmands S."/>
            <person name="Li W."/>
            <person name="Burton R.S."/>
        </authorList>
    </citation>
    <scope>NUCLEOTIDE SEQUENCE [LARGE SCALE GENOMIC DNA]</scope>
    <source>
        <strain evidence="2 3">San Diego</strain>
    </source>
</reference>
<name>A0A553PM69_TIGCA</name>
<protein>
    <recommendedName>
        <fullName evidence="4">Death domain-containing protein</fullName>
    </recommendedName>
</protein>
<evidence type="ECO:0000256" key="1">
    <source>
        <dbReference type="SAM" id="MobiDB-lite"/>
    </source>
</evidence>
<dbReference type="Proteomes" id="UP000318571">
    <property type="component" value="Chromosome 11"/>
</dbReference>
<organism evidence="2 3">
    <name type="scientific">Tigriopus californicus</name>
    <name type="common">Marine copepod</name>
    <dbReference type="NCBI Taxonomy" id="6832"/>
    <lineage>
        <taxon>Eukaryota</taxon>
        <taxon>Metazoa</taxon>
        <taxon>Ecdysozoa</taxon>
        <taxon>Arthropoda</taxon>
        <taxon>Crustacea</taxon>
        <taxon>Multicrustacea</taxon>
        <taxon>Hexanauplia</taxon>
        <taxon>Copepoda</taxon>
        <taxon>Harpacticoida</taxon>
        <taxon>Harpacticidae</taxon>
        <taxon>Tigriopus</taxon>
    </lineage>
</organism>
<feature type="compositionally biased region" description="Polar residues" evidence="1">
    <location>
        <begin position="110"/>
        <end position="125"/>
    </location>
</feature>
<feature type="region of interest" description="Disordered" evidence="1">
    <location>
        <begin position="110"/>
        <end position="153"/>
    </location>
</feature>
<keyword evidence="3" id="KW-1185">Reference proteome</keyword>
<sequence>MGHPDKITPDIVEWIVSDDKVVMKWKDFAHRLNLNVYVPKIDENYSYKRKKFEKQKMKELFDVWQRASPITFTKSRLMDILSKENCTDMYMWLQLMNTEKNARKREITSLLDSSQSTPRSTMSLSPNPPHSRESTPDSLTRPISRVSLAESNDTPKATKTIRFADDFVDGDDERLATTTKKSTIEIQVKSPRKGTDNSVDKYFDNLISMIEEAANELK</sequence>
<evidence type="ECO:0000313" key="2">
    <source>
        <dbReference type="EMBL" id="TRY78778.1"/>
    </source>
</evidence>
<dbReference type="CDD" id="cd01670">
    <property type="entry name" value="Death"/>
    <property type="match status" value="1"/>
</dbReference>
<evidence type="ECO:0008006" key="4">
    <source>
        <dbReference type="Google" id="ProtNLM"/>
    </source>
</evidence>
<dbReference type="EMBL" id="VCGU01000003">
    <property type="protein sequence ID" value="TRY78778.1"/>
    <property type="molecule type" value="Genomic_DNA"/>
</dbReference>